<evidence type="ECO:0000313" key="11">
    <source>
        <dbReference type="Proteomes" id="UP001240777"/>
    </source>
</evidence>
<dbReference type="PANTHER" id="PTHR42961:SF2">
    <property type="entry name" value="IRON-SULFUR PROTEIN NUBPL"/>
    <property type="match status" value="1"/>
</dbReference>
<dbReference type="InterPro" id="IPR027417">
    <property type="entry name" value="P-loop_NTPase"/>
</dbReference>
<dbReference type="CDD" id="cd02037">
    <property type="entry name" value="Mrp_NBP35"/>
    <property type="match status" value="1"/>
</dbReference>
<dbReference type="InterPro" id="IPR034904">
    <property type="entry name" value="FSCA_dom_sf"/>
</dbReference>
<dbReference type="GO" id="GO:0046872">
    <property type="term" value="F:metal ion binding"/>
    <property type="evidence" value="ECO:0007669"/>
    <property type="project" value="UniProtKB-KW"/>
</dbReference>
<evidence type="ECO:0000313" key="10">
    <source>
        <dbReference type="Proteomes" id="UP001177258"/>
    </source>
</evidence>
<dbReference type="GO" id="GO:0005524">
    <property type="term" value="F:ATP binding"/>
    <property type="evidence" value="ECO:0007669"/>
    <property type="project" value="UniProtKB-UniRule"/>
</dbReference>
<dbReference type="RefSeq" id="WP_305517592.1">
    <property type="nucleotide sequence ID" value="NZ_JAUPEV010000013.1"/>
</dbReference>
<feature type="binding site" evidence="6">
    <location>
        <begin position="105"/>
        <end position="112"/>
    </location>
    <ligand>
        <name>ATP</name>
        <dbReference type="ChEBI" id="CHEBI:30616"/>
    </ligand>
</feature>
<dbReference type="InterPro" id="IPR019591">
    <property type="entry name" value="Mrp/NBP35_ATP-bd"/>
</dbReference>
<evidence type="ECO:0000256" key="5">
    <source>
        <dbReference type="ARBA" id="ARBA00023014"/>
    </source>
</evidence>
<reference evidence="8 10" key="3">
    <citation type="journal article" date="2024" name="Syst. Appl. Microbiol.">
        <title>Helicobacter cappadocius sp. nov., from lizards: The first psychrotrophic Helicobacter species.</title>
        <authorList>
            <person name="Aydin F."/>
            <person name="Tarhane S."/>
            <person name="Karakaya E."/>
            <person name="Abay S."/>
            <person name="Kayman T."/>
            <person name="Guran O."/>
            <person name="Bozkurt E."/>
            <person name="Uzum N."/>
            <person name="Avci A."/>
            <person name="Olgun K."/>
            <person name="Jablonski D."/>
            <person name="Guran C."/>
            <person name="Burcin Saticioglu I."/>
        </authorList>
    </citation>
    <scope>NUCLEOTIDE SEQUENCE [LARGE SCALE GENOMIC DNA]</scope>
    <source>
        <strain evidence="8">Faydin-H75</strain>
        <strain evidence="10">faydin-H76</strain>
    </source>
</reference>
<dbReference type="GO" id="GO:0016887">
    <property type="term" value="F:ATP hydrolysis activity"/>
    <property type="evidence" value="ECO:0007669"/>
    <property type="project" value="UniProtKB-UniRule"/>
</dbReference>
<dbReference type="Gene3D" id="3.40.50.300">
    <property type="entry name" value="P-loop containing nucleotide triphosphate hydrolases"/>
    <property type="match status" value="1"/>
</dbReference>
<protein>
    <recommendedName>
        <fullName evidence="6">Iron-sulfur cluster carrier protein</fullName>
    </recommendedName>
</protein>
<reference evidence="8" key="2">
    <citation type="submission" date="2023-07" db="EMBL/GenBank/DDBJ databases">
        <authorList>
            <person name="Aydin F."/>
            <person name="Tarhane S."/>
            <person name="Saticioglu I.B."/>
            <person name="Karakaya E."/>
            <person name="Abay S."/>
            <person name="Guran O."/>
            <person name="Bozkurt E."/>
            <person name="Uzum N."/>
            <person name="Olgun K."/>
            <person name="Jablonski D."/>
        </authorList>
    </citation>
    <scope>NUCLEOTIDE SEQUENCE</scope>
    <source>
        <strain evidence="8">Faydin-H75</strain>
    </source>
</reference>
<evidence type="ECO:0000256" key="3">
    <source>
        <dbReference type="ARBA" id="ARBA00022840"/>
    </source>
</evidence>
<comment type="similarity">
    <text evidence="6">Belongs to the Mrp/NBP35 ATP-binding proteins family.</text>
</comment>
<organism evidence="9 10">
    <name type="scientific">Helicobacter cappadocius</name>
    <dbReference type="NCBI Taxonomy" id="3063998"/>
    <lineage>
        <taxon>Bacteria</taxon>
        <taxon>Pseudomonadati</taxon>
        <taxon>Campylobacterota</taxon>
        <taxon>Epsilonproteobacteria</taxon>
        <taxon>Campylobacterales</taxon>
        <taxon>Helicobacteraceae</taxon>
        <taxon>Helicobacter</taxon>
    </lineage>
</organism>
<dbReference type="SUPFAM" id="SSF52540">
    <property type="entry name" value="P-loop containing nucleoside triphosphate hydrolases"/>
    <property type="match status" value="1"/>
</dbReference>
<dbReference type="FunFam" id="3.40.50.300:FF:001119">
    <property type="entry name" value="Iron-sulfur cluster carrier protein"/>
    <property type="match status" value="1"/>
</dbReference>
<dbReference type="Gene3D" id="3.30.300.130">
    <property type="entry name" value="Fe-S cluster assembly (FSCA)"/>
    <property type="match status" value="1"/>
</dbReference>
<dbReference type="Proteomes" id="UP001240777">
    <property type="component" value="Unassembled WGS sequence"/>
</dbReference>
<comment type="function">
    <text evidence="6">Binds and transfers iron-sulfur (Fe-S) clusters to target apoproteins. Can hydrolyze ATP.</text>
</comment>
<sequence length="368" mass="39888">MITQDKVLEVLKTVIYPNFEKDIVSFGFVKNITLHEDKLGLLLDIPSSSDEVAQTLNNEVKSKLEALGIKNIHIDIKTPPKATPKTPSTKNLAPQIKHFVMVSSGKGGVGKSTTSANLAIALAQQGKKVGLLDADVYGPNIPRMLGLNTSKPQVDSSGKKLIPLKAFGVEMMSMGVLYEEGQSLIWRGPMLMRAIEQMLTDVIWSDLDILVIDMPPGTGDAQLSMAQSVPVSAGITVTTPQQVSLDDSARSLDMFVKLHIPIAGIVENMSGFICPDCGKEYDIFGKGTSQVLADSYSTNIIAQIPLEPKVRESGDSGKPIVFFEPNSLSSKAYVKASISIIEFLNKVERESLADNKNIQPTKDNSHLH</sequence>
<name>A0AA90PX15_9HELI</name>
<dbReference type="InterPro" id="IPR002744">
    <property type="entry name" value="MIP18-like"/>
</dbReference>
<evidence type="ECO:0000256" key="2">
    <source>
        <dbReference type="ARBA" id="ARBA00022741"/>
    </source>
</evidence>
<keyword evidence="4 6" id="KW-0408">Iron</keyword>
<dbReference type="HAMAP" id="MF_02040">
    <property type="entry name" value="Mrp_NBP35"/>
    <property type="match status" value="1"/>
</dbReference>
<keyword evidence="1 6" id="KW-0479">Metal-binding</keyword>
<comment type="caution">
    <text evidence="9">The sequence shown here is derived from an EMBL/GenBank/DDBJ whole genome shotgun (WGS) entry which is preliminary data.</text>
</comment>
<evidence type="ECO:0000313" key="8">
    <source>
        <dbReference type="EMBL" id="MDO7253752.1"/>
    </source>
</evidence>
<evidence type="ECO:0000256" key="4">
    <source>
        <dbReference type="ARBA" id="ARBA00023004"/>
    </source>
</evidence>
<dbReference type="Pfam" id="PF10609">
    <property type="entry name" value="ParA"/>
    <property type="match status" value="1"/>
</dbReference>
<evidence type="ECO:0000259" key="7">
    <source>
        <dbReference type="Pfam" id="PF01883"/>
    </source>
</evidence>
<dbReference type="EMBL" id="JAUYZK010000013">
    <property type="protein sequence ID" value="MDP2539680.1"/>
    <property type="molecule type" value="Genomic_DNA"/>
</dbReference>
<reference evidence="9 11" key="1">
    <citation type="submission" date="2023-07" db="EMBL/GenBank/DDBJ databases">
        <title>Unpublished Manusciprt.</title>
        <authorList>
            <person name="Aydin F."/>
            <person name="Tarhane S."/>
            <person name="Saticioglu I.B."/>
            <person name="Karakaya E."/>
            <person name="Abay S."/>
            <person name="Guran O."/>
            <person name="Bozkurt E."/>
            <person name="Uzum N."/>
            <person name="Olgun K."/>
            <person name="Jablonski D."/>
        </authorList>
    </citation>
    <scope>NUCLEOTIDE SEQUENCE</scope>
    <source>
        <strain evidence="11">faydin-H75</strain>
        <strain evidence="9">Faydin-H76</strain>
    </source>
</reference>
<keyword evidence="5 6" id="KW-0411">Iron-sulfur</keyword>
<dbReference type="AlphaFoldDB" id="A0AA90PX15"/>
<keyword evidence="6" id="KW-0378">Hydrolase</keyword>
<evidence type="ECO:0000256" key="6">
    <source>
        <dbReference type="HAMAP-Rule" id="MF_02040"/>
    </source>
</evidence>
<dbReference type="GO" id="GO:0016226">
    <property type="term" value="P:iron-sulfur cluster assembly"/>
    <property type="evidence" value="ECO:0007669"/>
    <property type="project" value="InterPro"/>
</dbReference>
<dbReference type="InterPro" id="IPR033756">
    <property type="entry name" value="YlxH/NBP35"/>
</dbReference>
<dbReference type="PANTHER" id="PTHR42961">
    <property type="entry name" value="IRON-SULFUR PROTEIN NUBPL"/>
    <property type="match status" value="1"/>
</dbReference>
<accession>A0AA90PX15</accession>
<dbReference type="EMBL" id="JAUPEV010000013">
    <property type="protein sequence ID" value="MDO7253752.1"/>
    <property type="molecule type" value="Genomic_DNA"/>
</dbReference>
<evidence type="ECO:0000313" key="9">
    <source>
        <dbReference type="EMBL" id="MDP2539680.1"/>
    </source>
</evidence>
<evidence type="ECO:0000256" key="1">
    <source>
        <dbReference type="ARBA" id="ARBA00022723"/>
    </source>
</evidence>
<dbReference type="InterPro" id="IPR044304">
    <property type="entry name" value="NUBPL-like"/>
</dbReference>
<dbReference type="Pfam" id="PF01883">
    <property type="entry name" value="FeS_assembly_P"/>
    <property type="match status" value="1"/>
</dbReference>
<comment type="subunit">
    <text evidence="6">Homodimer.</text>
</comment>
<dbReference type="Proteomes" id="UP001177258">
    <property type="component" value="Unassembled WGS sequence"/>
</dbReference>
<feature type="domain" description="MIP18 family-like" evidence="7">
    <location>
        <begin position="5"/>
        <end position="67"/>
    </location>
</feature>
<dbReference type="GO" id="GO:0140663">
    <property type="term" value="F:ATP-dependent FeS chaperone activity"/>
    <property type="evidence" value="ECO:0007669"/>
    <property type="project" value="InterPro"/>
</dbReference>
<proteinExistence type="inferred from homology"/>
<keyword evidence="11" id="KW-1185">Reference proteome</keyword>
<dbReference type="SUPFAM" id="SSF117916">
    <property type="entry name" value="Fe-S cluster assembly (FSCA) domain-like"/>
    <property type="match status" value="1"/>
</dbReference>
<keyword evidence="3 6" id="KW-0067">ATP-binding</keyword>
<gene>
    <name evidence="8" type="ORF">Q5I04_07495</name>
    <name evidence="9" type="ORF">Q5I06_07825</name>
</gene>
<keyword evidence="2 6" id="KW-0547">Nucleotide-binding</keyword>
<dbReference type="GO" id="GO:0051539">
    <property type="term" value="F:4 iron, 4 sulfur cluster binding"/>
    <property type="evidence" value="ECO:0007669"/>
    <property type="project" value="TreeGrafter"/>
</dbReference>